<dbReference type="GO" id="GO:0000166">
    <property type="term" value="F:nucleotide binding"/>
    <property type="evidence" value="ECO:0007669"/>
    <property type="project" value="InterPro"/>
</dbReference>
<evidence type="ECO:0000313" key="2">
    <source>
        <dbReference type="EMBL" id="TMQ49412.1"/>
    </source>
</evidence>
<dbReference type="Proteomes" id="UP000316292">
    <property type="component" value="Unassembled WGS sequence"/>
</dbReference>
<dbReference type="PANTHER" id="PTHR43377">
    <property type="entry name" value="BILIVERDIN REDUCTASE A"/>
    <property type="match status" value="1"/>
</dbReference>
<dbReference type="InterPro" id="IPR051450">
    <property type="entry name" value="Gfo/Idh/MocA_Oxidoreductases"/>
</dbReference>
<sequence length="112" mass="11871">MIRLRAGVVGVGHLGSHHARAWSKTKDAVLSGGFDPDPSARARAARELKLPMFDTLEELLDRVDVVSIAAPTPQHHELTLTCLGRGLHVLVEKPMAATVTEGSSMLAAARAG</sequence>
<reference evidence="2 3" key="1">
    <citation type="journal article" date="2019" name="Nat. Microbiol.">
        <title>Mediterranean grassland soil C-N compound turnover is dependent on rainfall and depth, and is mediated by genomically divergent microorganisms.</title>
        <authorList>
            <person name="Diamond S."/>
            <person name="Andeer P.F."/>
            <person name="Li Z."/>
            <person name="Crits-Christoph A."/>
            <person name="Burstein D."/>
            <person name="Anantharaman K."/>
            <person name="Lane K.R."/>
            <person name="Thomas B.C."/>
            <person name="Pan C."/>
            <person name="Northen T.R."/>
            <person name="Banfield J.F."/>
        </authorList>
    </citation>
    <scope>NUCLEOTIDE SEQUENCE [LARGE SCALE GENOMIC DNA]</scope>
    <source>
        <strain evidence="2">WS_1</strain>
    </source>
</reference>
<protein>
    <recommendedName>
        <fullName evidence="1">Gfo/Idh/MocA-like oxidoreductase N-terminal domain-containing protein</fullName>
    </recommendedName>
</protein>
<feature type="domain" description="Gfo/Idh/MocA-like oxidoreductase N-terminal" evidence="1">
    <location>
        <begin position="4"/>
        <end position="110"/>
    </location>
</feature>
<dbReference type="EMBL" id="VBOR01000057">
    <property type="protein sequence ID" value="TMQ49412.1"/>
    <property type="molecule type" value="Genomic_DNA"/>
</dbReference>
<dbReference type="InterPro" id="IPR000683">
    <property type="entry name" value="Gfo/Idh/MocA-like_OxRdtase_N"/>
</dbReference>
<dbReference type="InterPro" id="IPR036291">
    <property type="entry name" value="NAD(P)-bd_dom_sf"/>
</dbReference>
<proteinExistence type="predicted"/>
<dbReference type="SUPFAM" id="SSF51735">
    <property type="entry name" value="NAD(P)-binding Rossmann-fold domains"/>
    <property type="match status" value="1"/>
</dbReference>
<organism evidence="2 3">
    <name type="scientific">Eiseniibacteriota bacterium</name>
    <dbReference type="NCBI Taxonomy" id="2212470"/>
    <lineage>
        <taxon>Bacteria</taxon>
        <taxon>Candidatus Eiseniibacteriota</taxon>
    </lineage>
</organism>
<evidence type="ECO:0000259" key="1">
    <source>
        <dbReference type="Pfam" id="PF01408"/>
    </source>
</evidence>
<dbReference type="PANTHER" id="PTHR43377:SF1">
    <property type="entry name" value="BILIVERDIN REDUCTASE A"/>
    <property type="match status" value="1"/>
</dbReference>
<evidence type="ECO:0000313" key="3">
    <source>
        <dbReference type="Proteomes" id="UP000316292"/>
    </source>
</evidence>
<dbReference type="AlphaFoldDB" id="A0A538SDG7"/>
<dbReference type="Gene3D" id="3.40.50.720">
    <property type="entry name" value="NAD(P)-binding Rossmann-like Domain"/>
    <property type="match status" value="1"/>
</dbReference>
<name>A0A538SDG7_UNCEI</name>
<accession>A0A538SDG7</accession>
<comment type="caution">
    <text evidence="2">The sequence shown here is derived from an EMBL/GenBank/DDBJ whole genome shotgun (WGS) entry which is preliminary data.</text>
</comment>
<gene>
    <name evidence="2" type="ORF">E6K71_04930</name>
</gene>
<dbReference type="Pfam" id="PF01408">
    <property type="entry name" value="GFO_IDH_MocA"/>
    <property type="match status" value="1"/>
</dbReference>